<dbReference type="Proteomes" id="UP000004259">
    <property type="component" value="Unassembled WGS sequence"/>
</dbReference>
<organism evidence="1 2">
    <name type="scientific">Ruminococcus albus 8</name>
    <dbReference type="NCBI Taxonomy" id="246199"/>
    <lineage>
        <taxon>Bacteria</taxon>
        <taxon>Bacillati</taxon>
        <taxon>Bacillota</taxon>
        <taxon>Clostridia</taxon>
        <taxon>Eubacteriales</taxon>
        <taxon>Oscillospiraceae</taxon>
        <taxon>Ruminococcus</taxon>
    </lineage>
</organism>
<evidence type="ECO:0000313" key="1">
    <source>
        <dbReference type="EMBL" id="EGC04644.1"/>
    </source>
</evidence>
<proteinExistence type="predicted"/>
<evidence type="ECO:0000313" key="2">
    <source>
        <dbReference type="Proteomes" id="UP000004259"/>
    </source>
</evidence>
<dbReference type="AlphaFoldDB" id="E9S7S0"/>
<name>E9S7S0_RUMAL</name>
<gene>
    <name evidence="1" type="ORF">CUS_7295</name>
</gene>
<reference evidence="1 2" key="1">
    <citation type="submission" date="2011-02" db="EMBL/GenBank/DDBJ databases">
        <authorList>
            <person name="Nelson K.E."/>
            <person name="Sutton G."/>
            <person name="Torralba M."/>
            <person name="Durkin S."/>
            <person name="Harkins D."/>
            <person name="Montgomery R."/>
            <person name="Ziemer C."/>
            <person name="Klaassens E."/>
            <person name="Ocuiv P."/>
            <person name="Morrison M."/>
        </authorList>
    </citation>
    <scope>NUCLEOTIDE SEQUENCE [LARGE SCALE GENOMIC DNA]</scope>
    <source>
        <strain evidence="1 2">8</strain>
    </source>
</reference>
<comment type="caution">
    <text evidence="1">The sequence shown here is derived from an EMBL/GenBank/DDBJ whole genome shotgun (WGS) entry which is preliminary data.</text>
</comment>
<protein>
    <submittedName>
        <fullName evidence="1">Uncharacterized protein</fullName>
    </submittedName>
</protein>
<accession>E9S7S0</accession>
<dbReference type="EMBL" id="ADKM02000018">
    <property type="protein sequence ID" value="EGC04644.1"/>
    <property type="molecule type" value="Genomic_DNA"/>
</dbReference>
<dbReference type="STRING" id="246199.CUS_7295"/>
<sequence>MFRTEKFRFSGFCHSMHTTVVYNYSNRHKKFHMTARV</sequence>
<keyword evidence="2" id="KW-1185">Reference proteome</keyword>